<reference evidence="1 2" key="1">
    <citation type="journal article" date="2021" name="Microorganisms">
        <title>Acidisoma silvae sp. nov. and Acidisomacellulosilytica sp. nov., Two Acidophilic Bacteria Isolated from Decaying Wood, Hydrolyzing Cellulose and Producing Poly-3-hydroxybutyrate.</title>
        <authorList>
            <person name="Mieszkin S."/>
            <person name="Pouder E."/>
            <person name="Uroz S."/>
            <person name="Simon-Colin C."/>
            <person name="Alain K."/>
        </authorList>
    </citation>
    <scope>NUCLEOTIDE SEQUENCE [LARGE SCALE GENOMIC DNA]</scope>
    <source>
        <strain evidence="1 2">HW T5.17</strain>
    </source>
</reference>
<dbReference type="Proteomes" id="UP000721844">
    <property type="component" value="Unassembled WGS sequence"/>
</dbReference>
<comment type="caution">
    <text evidence="1">The sequence shown here is derived from an EMBL/GenBank/DDBJ whole genome shotgun (WGS) entry which is preliminary data.</text>
</comment>
<protein>
    <submittedName>
        <fullName evidence="1">Uncharacterized protein</fullName>
    </submittedName>
</protein>
<evidence type="ECO:0000313" key="1">
    <source>
        <dbReference type="EMBL" id="MCB8880654.1"/>
    </source>
</evidence>
<gene>
    <name evidence="1" type="ORF">ACELLULO517_10455</name>
</gene>
<evidence type="ECO:0000313" key="2">
    <source>
        <dbReference type="Proteomes" id="UP000721844"/>
    </source>
</evidence>
<dbReference type="RefSeq" id="WP_227307315.1">
    <property type="nucleotide sequence ID" value="NZ_JAESVA010000003.1"/>
</dbReference>
<dbReference type="EMBL" id="JAESVA010000003">
    <property type="protein sequence ID" value="MCB8880654.1"/>
    <property type="molecule type" value="Genomic_DNA"/>
</dbReference>
<organism evidence="1 2">
    <name type="scientific">Acidisoma cellulosilyticum</name>
    <dbReference type="NCBI Taxonomy" id="2802395"/>
    <lineage>
        <taxon>Bacteria</taxon>
        <taxon>Pseudomonadati</taxon>
        <taxon>Pseudomonadota</taxon>
        <taxon>Alphaproteobacteria</taxon>
        <taxon>Acetobacterales</taxon>
        <taxon>Acidocellaceae</taxon>
        <taxon>Acidisoma</taxon>
    </lineage>
</organism>
<name>A0A963Z0V9_9PROT</name>
<sequence length="59" mass="6575">MGRCLWNVNCALVTALTAHQGDGVICANRNFEVNELKDIGKTPVTFFPQQDAIERKRPS</sequence>
<keyword evidence="2" id="KW-1185">Reference proteome</keyword>
<dbReference type="AlphaFoldDB" id="A0A963Z0V9"/>
<accession>A0A963Z0V9</accession>
<proteinExistence type="predicted"/>